<dbReference type="EMBL" id="DXGG01000006">
    <property type="protein sequence ID" value="HIW86676.1"/>
    <property type="molecule type" value="Genomic_DNA"/>
</dbReference>
<proteinExistence type="predicted"/>
<keyword evidence="1" id="KW-1133">Transmembrane helix</keyword>
<organism evidence="2 3">
    <name type="scientific">Candidatus Onthomorpha intestinigallinarum</name>
    <dbReference type="NCBI Taxonomy" id="2840880"/>
    <lineage>
        <taxon>Bacteria</taxon>
        <taxon>Pseudomonadati</taxon>
        <taxon>Bacteroidota</taxon>
        <taxon>Bacteroidia</taxon>
        <taxon>Bacteroidales</taxon>
        <taxon>Candidatus Onthomorpha</taxon>
    </lineage>
</organism>
<feature type="transmembrane region" description="Helical" evidence="1">
    <location>
        <begin position="127"/>
        <end position="144"/>
    </location>
</feature>
<keyword evidence="1" id="KW-0472">Membrane</keyword>
<dbReference type="Pfam" id="PF14126">
    <property type="entry name" value="DUF4293"/>
    <property type="match status" value="1"/>
</dbReference>
<evidence type="ECO:0000313" key="3">
    <source>
        <dbReference type="Proteomes" id="UP000824267"/>
    </source>
</evidence>
<comment type="caution">
    <text evidence="2">The sequence shown here is derived from an EMBL/GenBank/DDBJ whole genome shotgun (WGS) entry which is preliminary data.</text>
</comment>
<feature type="transmembrane region" description="Helical" evidence="1">
    <location>
        <begin position="7"/>
        <end position="28"/>
    </location>
</feature>
<dbReference type="AlphaFoldDB" id="A0A9D1REB8"/>
<evidence type="ECO:0000313" key="2">
    <source>
        <dbReference type="EMBL" id="HIW86676.1"/>
    </source>
</evidence>
<accession>A0A9D1REB8</accession>
<dbReference type="InterPro" id="IPR025635">
    <property type="entry name" value="DUF4293"/>
</dbReference>
<reference evidence="2" key="1">
    <citation type="journal article" date="2021" name="PeerJ">
        <title>Extensive microbial diversity within the chicken gut microbiome revealed by metagenomics and culture.</title>
        <authorList>
            <person name="Gilroy R."/>
            <person name="Ravi A."/>
            <person name="Getino M."/>
            <person name="Pursley I."/>
            <person name="Horton D.L."/>
            <person name="Alikhan N.F."/>
            <person name="Baker D."/>
            <person name="Gharbi K."/>
            <person name="Hall N."/>
            <person name="Watson M."/>
            <person name="Adriaenssens E.M."/>
            <person name="Foster-Nyarko E."/>
            <person name="Jarju S."/>
            <person name="Secka A."/>
            <person name="Antonio M."/>
            <person name="Oren A."/>
            <person name="Chaudhuri R.R."/>
            <person name="La Ragione R."/>
            <person name="Hildebrand F."/>
            <person name="Pallen M.J."/>
        </authorList>
    </citation>
    <scope>NUCLEOTIDE SEQUENCE</scope>
    <source>
        <strain evidence="2">Gambia16-930</strain>
    </source>
</reference>
<dbReference type="Proteomes" id="UP000824267">
    <property type="component" value="Unassembled WGS sequence"/>
</dbReference>
<protein>
    <submittedName>
        <fullName evidence="2">DUF4293 domain-containing protein</fullName>
    </submittedName>
</protein>
<feature type="transmembrane region" description="Helical" evidence="1">
    <location>
        <begin position="59"/>
        <end position="79"/>
    </location>
</feature>
<sequence>MIQRIQTLWLFLALLCSVLGFFFPLAIFETQNYGALEYNLIPEKLSADATVLPQLSVEWFGVIFTVVLGLLATVSIFLYRNRPLQLKITAVGFLLSVIYVALLFLYIVPSQENYFSSHSISMVKSVYALASYFPIAQVLFFMSAQRAIKKDEQLVRASERLR</sequence>
<gene>
    <name evidence="2" type="ORF">IAC47_00155</name>
</gene>
<feature type="transmembrane region" description="Helical" evidence="1">
    <location>
        <begin position="86"/>
        <end position="107"/>
    </location>
</feature>
<name>A0A9D1REB8_9BACT</name>
<reference evidence="2" key="2">
    <citation type="submission" date="2021-04" db="EMBL/GenBank/DDBJ databases">
        <authorList>
            <person name="Gilroy R."/>
        </authorList>
    </citation>
    <scope>NUCLEOTIDE SEQUENCE</scope>
    <source>
        <strain evidence="2">Gambia16-930</strain>
    </source>
</reference>
<evidence type="ECO:0000256" key="1">
    <source>
        <dbReference type="SAM" id="Phobius"/>
    </source>
</evidence>
<keyword evidence="1" id="KW-0812">Transmembrane</keyword>